<sequence length="550" mass="59986">MRACRGKAWLLDSTLGRVALLLLVALAHAKSELEANVERLFDEGGSVDQGDFGTGEGQETGTEIVTGVRIVVEENVAAEKPKHPRKKRQAATDDGEQLASSILNVESGVKIVATLPFVTSYVSATPKHESGVPADSITGPNLRLIGASERFVVSSYSSYHSSTNAFEAEGDSIIMPAVVSPVMTEAVITTHVASIPSAPAPEPSTKVITLVYASMFHDSDSTGTMRPDAAGSSHVPWKELLRGSQEVDSESLYNVFVSRWNILNDALLDNLDASREFIDHLAPLNKRRRLEFEFEKQSGLLKAKDDKVKGLKARLILKEAEAAEVIRLRAKVSKFKVTEKSLQDETNTLKERNTLLKKEQNALDAKMTDLKASTVAKERKLTDLNSLITYVTTRNDILVDRVRAPILRFFLRIYMFPHNRRWLLAQGMKLMFVKCLNSPEYLSALRAAINKAIEKGMQDGLSVGITHGKEGTKSTSDIVSAAANTIMALSTTLAFTSTVPPITIEDYEVIGTDGPEDAQGSGLGKVASIPNTVEFEKELLDTTSKCEPPS</sequence>
<dbReference type="GO" id="GO:0003964">
    <property type="term" value="F:RNA-directed DNA polymerase activity"/>
    <property type="evidence" value="ECO:0007669"/>
    <property type="project" value="UniProtKB-KW"/>
</dbReference>
<reference evidence="2" key="1">
    <citation type="journal article" date="2019" name="Sci. Rep.">
        <title>Draft genome of Tanacetum cinerariifolium, the natural source of mosquito coil.</title>
        <authorList>
            <person name="Yamashiro T."/>
            <person name="Shiraishi A."/>
            <person name="Satake H."/>
            <person name="Nakayama K."/>
        </authorList>
    </citation>
    <scope>NUCLEOTIDE SEQUENCE</scope>
</reference>
<organism evidence="2">
    <name type="scientific">Tanacetum cinerariifolium</name>
    <name type="common">Dalmatian daisy</name>
    <name type="synonym">Chrysanthemum cinerariifolium</name>
    <dbReference type="NCBI Taxonomy" id="118510"/>
    <lineage>
        <taxon>Eukaryota</taxon>
        <taxon>Viridiplantae</taxon>
        <taxon>Streptophyta</taxon>
        <taxon>Embryophyta</taxon>
        <taxon>Tracheophyta</taxon>
        <taxon>Spermatophyta</taxon>
        <taxon>Magnoliopsida</taxon>
        <taxon>eudicotyledons</taxon>
        <taxon>Gunneridae</taxon>
        <taxon>Pentapetalae</taxon>
        <taxon>asterids</taxon>
        <taxon>campanulids</taxon>
        <taxon>Asterales</taxon>
        <taxon>Asteraceae</taxon>
        <taxon>Asteroideae</taxon>
        <taxon>Anthemideae</taxon>
        <taxon>Anthemidinae</taxon>
        <taxon>Tanacetum</taxon>
    </lineage>
</organism>
<keyword evidence="2" id="KW-0695">RNA-directed DNA polymerase</keyword>
<dbReference type="AlphaFoldDB" id="A0A6L2JJH8"/>
<dbReference type="EMBL" id="BKCJ010000866">
    <property type="protein sequence ID" value="GEU36920.1"/>
    <property type="molecule type" value="Genomic_DNA"/>
</dbReference>
<keyword evidence="2" id="KW-0548">Nucleotidyltransferase</keyword>
<evidence type="ECO:0000256" key="1">
    <source>
        <dbReference type="SAM" id="SignalP"/>
    </source>
</evidence>
<proteinExistence type="predicted"/>
<comment type="caution">
    <text evidence="2">The sequence shown here is derived from an EMBL/GenBank/DDBJ whole genome shotgun (WGS) entry which is preliminary data.</text>
</comment>
<evidence type="ECO:0000313" key="2">
    <source>
        <dbReference type="EMBL" id="GEU36920.1"/>
    </source>
</evidence>
<gene>
    <name evidence="2" type="ORF">Tci_008898</name>
</gene>
<feature type="signal peptide" evidence="1">
    <location>
        <begin position="1"/>
        <end position="29"/>
    </location>
</feature>
<feature type="chain" id="PRO_5026756592" evidence="1">
    <location>
        <begin position="30"/>
        <end position="550"/>
    </location>
</feature>
<name>A0A6L2JJH8_TANCI</name>
<accession>A0A6L2JJH8</accession>
<keyword evidence="2" id="KW-0808">Transferase</keyword>
<keyword evidence="1" id="KW-0732">Signal</keyword>
<protein>
    <submittedName>
        <fullName evidence="2">Reverse transcriptase domain-containing protein</fullName>
    </submittedName>
</protein>